<feature type="region of interest" description="Disordered" evidence="1">
    <location>
        <begin position="611"/>
        <end position="636"/>
    </location>
</feature>
<feature type="compositionally biased region" description="Low complexity" evidence="1">
    <location>
        <begin position="284"/>
        <end position="295"/>
    </location>
</feature>
<dbReference type="Gene3D" id="1.10.472.80">
    <property type="entry name" value="Ypt/Rab-GAP domain of gyp1p, domain 3"/>
    <property type="match status" value="1"/>
</dbReference>
<organism evidence="3 4">
    <name type="scientific">Scytalidium lignicola</name>
    <name type="common">Hyphomycete</name>
    <dbReference type="NCBI Taxonomy" id="5539"/>
    <lineage>
        <taxon>Eukaryota</taxon>
        <taxon>Fungi</taxon>
        <taxon>Dikarya</taxon>
        <taxon>Ascomycota</taxon>
        <taxon>Pezizomycotina</taxon>
        <taxon>Leotiomycetes</taxon>
        <taxon>Leotiomycetes incertae sedis</taxon>
        <taxon>Scytalidium</taxon>
    </lineage>
</organism>
<dbReference type="GO" id="GO:0005096">
    <property type="term" value="F:GTPase activator activity"/>
    <property type="evidence" value="ECO:0007669"/>
    <property type="project" value="TreeGrafter"/>
</dbReference>
<feature type="region of interest" description="Disordered" evidence="1">
    <location>
        <begin position="1"/>
        <end position="118"/>
    </location>
</feature>
<dbReference type="InterPro" id="IPR035969">
    <property type="entry name" value="Rab-GAP_TBC_sf"/>
</dbReference>
<dbReference type="PANTHER" id="PTHR47219">
    <property type="entry name" value="RAB GTPASE-ACTIVATING PROTEIN 1-LIKE"/>
    <property type="match status" value="1"/>
</dbReference>
<dbReference type="PROSITE" id="PS50086">
    <property type="entry name" value="TBC_RABGAP"/>
    <property type="match status" value="1"/>
</dbReference>
<evidence type="ECO:0000256" key="1">
    <source>
        <dbReference type="SAM" id="MobiDB-lite"/>
    </source>
</evidence>
<dbReference type="EMBL" id="NCSJ02000363">
    <property type="protein sequence ID" value="RFU25107.1"/>
    <property type="molecule type" value="Genomic_DNA"/>
</dbReference>
<keyword evidence="4" id="KW-1185">Reference proteome</keyword>
<evidence type="ECO:0000313" key="3">
    <source>
        <dbReference type="EMBL" id="RFU25107.1"/>
    </source>
</evidence>
<comment type="caution">
    <text evidence="3">The sequence shown here is derived from an EMBL/GenBank/DDBJ whole genome shotgun (WGS) entry which is preliminary data.</text>
</comment>
<dbReference type="GO" id="GO:0031267">
    <property type="term" value="F:small GTPase binding"/>
    <property type="evidence" value="ECO:0007669"/>
    <property type="project" value="TreeGrafter"/>
</dbReference>
<feature type="compositionally biased region" description="Polar residues" evidence="1">
    <location>
        <begin position="272"/>
        <end position="283"/>
    </location>
</feature>
<feature type="non-terminal residue" evidence="3">
    <location>
        <position position="1"/>
    </location>
</feature>
<dbReference type="SMART" id="SM00164">
    <property type="entry name" value="TBC"/>
    <property type="match status" value="1"/>
</dbReference>
<reference evidence="3 4" key="1">
    <citation type="submission" date="2018-05" db="EMBL/GenBank/DDBJ databases">
        <title>Draft genome sequence of Scytalidium lignicola DSM 105466, a ubiquitous saprotrophic fungus.</title>
        <authorList>
            <person name="Buettner E."/>
            <person name="Gebauer A.M."/>
            <person name="Hofrichter M."/>
            <person name="Liers C."/>
            <person name="Kellner H."/>
        </authorList>
    </citation>
    <scope>NUCLEOTIDE SEQUENCE [LARGE SCALE GENOMIC DNA]</scope>
    <source>
        <strain evidence="3 4">DSM 105466</strain>
    </source>
</reference>
<dbReference type="Gene3D" id="1.10.8.270">
    <property type="entry name" value="putative rabgap domain of human tbc1 domain family member 14 like domains"/>
    <property type="match status" value="1"/>
</dbReference>
<dbReference type="OMA" id="TDEWPTT"/>
<feature type="compositionally biased region" description="Acidic residues" evidence="1">
    <location>
        <begin position="319"/>
        <end position="329"/>
    </location>
</feature>
<protein>
    <recommendedName>
        <fullName evidence="2">Rab-GAP TBC domain-containing protein</fullName>
    </recommendedName>
</protein>
<feature type="domain" description="Rab-GAP TBC" evidence="2">
    <location>
        <begin position="553"/>
        <end position="775"/>
    </location>
</feature>
<sequence>MLNLNNHRPRTNTAATESPVFTNPYPSPLSSHPPYPPRSPIPGRQDSLLPRSNTSTGRVAQVRPPPRPIELYRPSTAPLQNYLPTPGIPPSQTRTSEASRLRALENAPRSQTAEGRRTPEVLTRNETFPRQRQPGTRGPYDPPRYGAYPPAASATSATFPLVHEDTEYEVDDNYYDMTRDRGLSASSATRTAVPPHIVPQLRPSASIPDYQTPDSIYSRQRNLYNPNARPTNKGLGQPDGTYVPYRREPLPMPGGFDSEEARASFRSALTTNSSYLGTSGTERSSVVTKSSSATSIYGRDEGMSVDDAIGMYEMGFEDSGEEYEEDDDQDITRPSSRLQSSRPSTRLQSSRPSTPSPPPRFQSSSPPSHRPPPPPGPTENSEVEETEVETTKTEETRVEITEAAEVERERMMVDEIKMNQPNNGLLGLPAPNPNFLVRDSTSFFSGGANTPSIHEVDEDLEIDMEEPFFDEKPRPGTNGSLEFDSTRDRYGFRKATQYVTLEQYEAWNGPYTEYLARRRKKWVVLMKESGLHTDHPIRFPTKSTKVKRFVRKGIPPDWRGEAWFYYAGGPSMIAKHPGMYQQLVTTAQNGGLSQTDDEAIERDLNRTFPDNVLFKPDPPPHSNGEEADQASPPETRKLKSLRRVLRAFAVYNPKIGYCQSLNFLAGLLLLFMSEEKSFWILNVITRVYLPGTHDVNLEGANVDLGVLMMSIRESMPSIWAKIGGELDGTADDGNGSMLRLPPITLCVTAWFMSCFIGSLPIETTLRVWDSFFYEGSKTIFRVAMAIFKVGEVEIRAVNDPMEIFQVVQTIPRRLIDASALMEACFKRRNGFGHLSQDTIETRRKERRAGYAEERAIAKGELPTPTQSGWKGARFAKRRAKTRVEG</sequence>
<dbReference type="InterPro" id="IPR050302">
    <property type="entry name" value="Rab_GAP_TBC_domain"/>
</dbReference>
<dbReference type="Proteomes" id="UP000258309">
    <property type="component" value="Unassembled WGS sequence"/>
</dbReference>
<dbReference type="PANTHER" id="PTHR47219:SF9">
    <property type="entry name" value="GTPASE ACTIVATING PROTEIN AND CENTROSOME-ASSOCIATED, ISOFORM B"/>
    <property type="match status" value="1"/>
</dbReference>
<dbReference type="AlphaFoldDB" id="A0A3E2GVQ1"/>
<feature type="compositionally biased region" description="Basic and acidic residues" evidence="1">
    <location>
        <begin position="389"/>
        <end position="399"/>
    </location>
</feature>
<evidence type="ECO:0000313" key="4">
    <source>
        <dbReference type="Proteomes" id="UP000258309"/>
    </source>
</evidence>
<feature type="compositionally biased region" description="Pro residues" evidence="1">
    <location>
        <begin position="25"/>
        <end position="40"/>
    </location>
</feature>
<feature type="compositionally biased region" description="Low complexity" evidence="1">
    <location>
        <begin position="332"/>
        <end position="353"/>
    </location>
</feature>
<feature type="compositionally biased region" description="Pro residues" evidence="1">
    <location>
        <begin position="368"/>
        <end position="377"/>
    </location>
</feature>
<feature type="compositionally biased region" description="Basic residues" evidence="1">
    <location>
        <begin position="873"/>
        <end position="885"/>
    </location>
</feature>
<dbReference type="STRING" id="5539.A0A3E2GVQ1"/>
<feature type="compositionally biased region" description="Polar residues" evidence="1">
    <location>
        <begin position="1"/>
        <end position="21"/>
    </location>
</feature>
<evidence type="ECO:0000259" key="2">
    <source>
        <dbReference type="PROSITE" id="PS50086"/>
    </source>
</evidence>
<feature type="region of interest" description="Disordered" evidence="1">
    <location>
        <begin position="319"/>
        <end position="399"/>
    </location>
</feature>
<dbReference type="SUPFAM" id="SSF47923">
    <property type="entry name" value="Ypt/Rab-GAP domain of gyp1p"/>
    <property type="match status" value="2"/>
</dbReference>
<name>A0A3E2GVQ1_SCYLI</name>
<accession>A0A3E2GVQ1</accession>
<proteinExistence type="predicted"/>
<gene>
    <name evidence="3" type="ORF">B7463_g11222</name>
</gene>
<dbReference type="FunFam" id="1.10.472.80:FF:000050">
    <property type="entry name" value="GTPase activating protein (Gyp3)"/>
    <property type="match status" value="1"/>
</dbReference>
<dbReference type="Pfam" id="PF00566">
    <property type="entry name" value="RabGAP-TBC"/>
    <property type="match status" value="1"/>
</dbReference>
<feature type="region of interest" description="Disordered" evidence="1">
    <location>
        <begin position="861"/>
        <end position="885"/>
    </location>
</feature>
<dbReference type="FunFam" id="1.10.8.270:FF:000016">
    <property type="entry name" value="TBC1 domain family member 2A"/>
    <property type="match status" value="1"/>
</dbReference>
<dbReference type="InterPro" id="IPR000195">
    <property type="entry name" value="Rab-GAP-TBC_dom"/>
</dbReference>
<feature type="region of interest" description="Disordered" evidence="1">
    <location>
        <begin position="272"/>
        <end position="299"/>
    </location>
</feature>
<feature type="non-terminal residue" evidence="3">
    <location>
        <position position="885"/>
    </location>
</feature>
<dbReference type="OrthoDB" id="294251at2759"/>